<feature type="modified residue" description="4-aspartylphosphate" evidence="4">
    <location>
        <position position="57"/>
    </location>
</feature>
<accession>A0A8J6NZP6</accession>
<dbReference type="Gene3D" id="3.40.50.2300">
    <property type="match status" value="2"/>
</dbReference>
<sequence length="850" mass="95609">MDSKAKPLILSIDDEPDTLRLINRFLTRSGYDVITADSGLKGLEAISKVKPSLILLDIMMPEMNGYEFCSRLQKRSDTAYIPVIFVTALGDEQDKARAFAVGGVDYLVKPIEKDALIRKVRKHIKTDARWKALKRDAVIWHEGIQPADFIQFKEFLFAKLKLNPDKKYELFNIAPSKIYSISSKIGINNRKMAQYIAKFLKLPYISTINPEDVQLGVLPIPFCKSNHVVAVSDASSKSAFVLGNPFDGDHLENLKKFMGVDKTSKLIISEPENIDMLFRYGDSKPTDEIFKVEDEAKLEKRVIDTAIKPPESEIKKQPIVYIANTILAKAVSEKASDIHILPKEKKTVIRYRIDGDLKEIYALKKQTGDKIISRFKVFGGLDITEKRKPQDGVFAAIIDERTFTLRISTTLTPNGESIIIRLLEPYAKPRELQELGMADKQVNALLKMANRSGGLILIVGPTGSGKTTTIYSLLHKIDCETRNLISVEDPVEYRIPFANQQQVNERVGVTFEALLKSSVRQDPDILFMGEVRDRYSAKMSLDFASTGHLTMTTLHTSNATTAIFRLERLEIDRGAMADTLLAIVAQRLLKKLCPLCKKTEPISKEETRMLSPFTNAIPSRVAHPVGCMKCNNTGYYGREGIYEVLQFDAEISEMVRSNMPISEIRSFAQQRGTYLKSQHAIEKVKNLIFAPKDVYEKVLVEEVKLKRIEPEKTTRKTALPDTETADQASILVADDDQDARELIALFLKNRGYSVTTSEDGIDALLNLGKKEFDLVLSDVDMPNFDGFKLLEMINQKGIATPVIFLTSRTSDKDEKRGLELGALDYIKKPIQKEILLLRVNSVLSKVKKSG</sequence>
<proteinExistence type="inferred from homology"/>
<protein>
    <submittedName>
        <fullName evidence="6">Flp pilus assembly complex ATPase component TadA</fullName>
    </submittedName>
</protein>
<keyword evidence="2" id="KW-0547">Nucleotide-binding</keyword>
<dbReference type="PANTHER" id="PTHR30258:SF2">
    <property type="entry name" value="COMG OPERON PROTEIN 1"/>
    <property type="match status" value="1"/>
</dbReference>
<evidence type="ECO:0000313" key="6">
    <source>
        <dbReference type="EMBL" id="MBC8432565.1"/>
    </source>
</evidence>
<feature type="modified residue" description="4-aspartylphosphate" evidence="4">
    <location>
        <position position="778"/>
    </location>
</feature>
<evidence type="ECO:0000256" key="4">
    <source>
        <dbReference type="PROSITE-ProRule" id="PRU00169"/>
    </source>
</evidence>
<dbReference type="Gene3D" id="3.40.50.300">
    <property type="entry name" value="P-loop containing nucleotide triphosphate hydrolases"/>
    <property type="match status" value="1"/>
</dbReference>
<dbReference type="Proteomes" id="UP000605201">
    <property type="component" value="Unassembled WGS sequence"/>
</dbReference>
<reference evidence="6 7" key="1">
    <citation type="submission" date="2020-08" db="EMBL/GenBank/DDBJ databases">
        <title>Bridging the membrane lipid divide: bacteria of the FCB group superphylum have the potential to synthesize archaeal ether lipids.</title>
        <authorList>
            <person name="Villanueva L."/>
            <person name="Von Meijenfeldt F.A.B."/>
            <person name="Westbye A.B."/>
            <person name="Yadav S."/>
            <person name="Hopmans E.C."/>
            <person name="Dutilh B.E."/>
            <person name="Sinninghe Damste J.S."/>
        </authorList>
    </citation>
    <scope>NUCLEOTIDE SEQUENCE [LARGE SCALE GENOMIC DNA]</scope>
    <source>
        <strain evidence="6">NIOZ-UU17</strain>
    </source>
</reference>
<organism evidence="6 7">
    <name type="scientific">Candidatus Desulfatibia vada</name>
    <dbReference type="NCBI Taxonomy" id="2841696"/>
    <lineage>
        <taxon>Bacteria</taxon>
        <taxon>Pseudomonadati</taxon>
        <taxon>Thermodesulfobacteriota</taxon>
        <taxon>Desulfobacteria</taxon>
        <taxon>Desulfobacterales</taxon>
        <taxon>Desulfobacterales incertae sedis</taxon>
        <taxon>Candidatus Desulfatibia</taxon>
    </lineage>
</organism>
<comment type="similarity">
    <text evidence="1">Belongs to the GSP E family.</text>
</comment>
<name>A0A8J6NZP6_9BACT</name>
<dbReference type="InterPro" id="IPR001482">
    <property type="entry name" value="T2SS/T4SS_dom"/>
</dbReference>
<dbReference type="EMBL" id="JACNIG010000233">
    <property type="protein sequence ID" value="MBC8432565.1"/>
    <property type="molecule type" value="Genomic_DNA"/>
</dbReference>
<dbReference type="SUPFAM" id="SSF52540">
    <property type="entry name" value="P-loop containing nucleoside triphosphate hydrolases"/>
    <property type="match status" value="1"/>
</dbReference>
<dbReference type="AlphaFoldDB" id="A0A8J6NZP6"/>
<evidence type="ECO:0000256" key="1">
    <source>
        <dbReference type="ARBA" id="ARBA00006611"/>
    </source>
</evidence>
<dbReference type="Gene3D" id="3.30.450.90">
    <property type="match status" value="1"/>
</dbReference>
<dbReference type="InterPro" id="IPR001789">
    <property type="entry name" value="Sig_transdc_resp-reg_receiver"/>
</dbReference>
<feature type="domain" description="Response regulatory" evidence="5">
    <location>
        <begin position="8"/>
        <end position="124"/>
    </location>
</feature>
<evidence type="ECO:0000313" key="7">
    <source>
        <dbReference type="Proteomes" id="UP000605201"/>
    </source>
</evidence>
<dbReference type="SMART" id="SM00448">
    <property type="entry name" value="REC"/>
    <property type="match status" value="2"/>
</dbReference>
<dbReference type="GO" id="GO:0005886">
    <property type="term" value="C:plasma membrane"/>
    <property type="evidence" value="ECO:0007669"/>
    <property type="project" value="TreeGrafter"/>
</dbReference>
<dbReference type="SUPFAM" id="SSF52172">
    <property type="entry name" value="CheY-like"/>
    <property type="match status" value="2"/>
</dbReference>
<evidence type="ECO:0000256" key="3">
    <source>
        <dbReference type="ARBA" id="ARBA00022840"/>
    </source>
</evidence>
<keyword evidence="3" id="KW-0067">ATP-binding</keyword>
<dbReference type="CDD" id="cd01129">
    <property type="entry name" value="PulE-GspE-like"/>
    <property type="match status" value="1"/>
</dbReference>
<feature type="domain" description="Response regulatory" evidence="5">
    <location>
        <begin position="729"/>
        <end position="843"/>
    </location>
</feature>
<gene>
    <name evidence="6" type="primary">tadA</name>
    <name evidence="6" type="ORF">H8D96_11685</name>
</gene>
<keyword evidence="4" id="KW-0597">Phosphoprotein</keyword>
<dbReference type="GO" id="GO:0000160">
    <property type="term" value="P:phosphorelay signal transduction system"/>
    <property type="evidence" value="ECO:0007669"/>
    <property type="project" value="InterPro"/>
</dbReference>
<dbReference type="PROSITE" id="PS50110">
    <property type="entry name" value="RESPONSE_REGULATORY"/>
    <property type="match status" value="2"/>
</dbReference>
<dbReference type="Pfam" id="PF00072">
    <property type="entry name" value="Response_reg"/>
    <property type="match status" value="2"/>
</dbReference>
<dbReference type="InterPro" id="IPR027417">
    <property type="entry name" value="P-loop_NTPase"/>
</dbReference>
<dbReference type="GO" id="GO:0005524">
    <property type="term" value="F:ATP binding"/>
    <property type="evidence" value="ECO:0007669"/>
    <property type="project" value="UniProtKB-KW"/>
</dbReference>
<dbReference type="SMART" id="SM00382">
    <property type="entry name" value="AAA"/>
    <property type="match status" value="1"/>
</dbReference>
<dbReference type="GO" id="GO:0016887">
    <property type="term" value="F:ATP hydrolysis activity"/>
    <property type="evidence" value="ECO:0007669"/>
    <property type="project" value="TreeGrafter"/>
</dbReference>
<dbReference type="InterPro" id="IPR011006">
    <property type="entry name" value="CheY-like_superfamily"/>
</dbReference>
<dbReference type="InterPro" id="IPR003593">
    <property type="entry name" value="AAA+_ATPase"/>
</dbReference>
<comment type="caution">
    <text evidence="6">The sequence shown here is derived from an EMBL/GenBank/DDBJ whole genome shotgun (WGS) entry which is preliminary data.</text>
</comment>
<dbReference type="PANTHER" id="PTHR30258">
    <property type="entry name" value="TYPE II SECRETION SYSTEM PROTEIN GSPE-RELATED"/>
    <property type="match status" value="1"/>
</dbReference>
<evidence type="ECO:0000256" key="2">
    <source>
        <dbReference type="ARBA" id="ARBA00022741"/>
    </source>
</evidence>
<evidence type="ECO:0000259" key="5">
    <source>
        <dbReference type="PROSITE" id="PS50110"/>
    </source>
</evidence>
<dbReference type="CDD" id="cd17574">
    <property type="entry name" value="REC_OmpR"/>
    <property type="match status" value="1"/>
</dbReference>
<dbReference type="Pfam" id="PF00437">
    <property type="entry name" value="T2SSE"/>
    <property type="match status" value="1"/>
</dbReference>